<reference evidence="3" key="3">
    <citation type="submission" date="2025-09" db="UniProtKB">
        <authorList>
            <consortium name="Ensembl"/>
        </authorList>
    </citation>
    <scope>IDENTIFICATION</scope>
</reference>
<reference evidence="3" key="1">
    <citation type="submission" date="2020-07" db="EMBL/GenBank/DDBJ databases">
        <title>A long reads based de novo assembly of the rainbow trout Arlee double haploid line genome.</title>
        <authorList>
            <person name="Gao G."/>
            <person name="Palti Y."/>
        </authorList>
    </citation>
    <scope>NUCLEOTIDE SEQUENCE [LARGE SCALE GENOMIC DNA]</scope>
</reference>
<comment type="similarity">
    <text evidence="2">Belongs to the SAS10 family.</text>
</comment>
<evidence type="ECO:0000313" key="4">
    <source>
        <dbReference type="Proteomes" id="UP000694395"/>
    </source>
</evidence>
<keyword evidence="4" id="KW-1185">Reference proteome</keyword>
<evidence type="ECO:0000313" key="3">
    <source>
        <dbReference type="Ensembl" id="ENSOMYP00000123175.1"/>
    </source>
</evidence>
<dbReference type="Ensembl" id="ENSOMYT00000145695.1">
    <property type="protein sequence ID" value="ENSOMYP00000123175.1"/>
    <property type="gene ID" value="ENSOMYG00000065276.1"/>
</dbReference>
<dbReference type="AlphaFoldDB" id="A0A8K9WTS9"/>
<comment type="subcellular location">
    <subcellularLocation>
        <location evidence="1">Nucleus</location>
        <location evidence="1">Nucleolus</location>
    </subcellularLocation>
</comment>
<dbReference type="GO" id="GO:0000462">
    <property type="term" value="P:maturation of SSU-rRNA from tricistronic rRNA transcript (SSU-rRNA, 5.8S rRNA, LSU-rRNA)"/>
    <property type="evidence" value="ECO:0007669"/>
    <property type="project" value="TreeGrafter"/>
</dbReference>
<evidence type="ECO:0000256" key="1">
    <source>
        <dbReference type="ARBA" id="ARBA00004604"/>
    </source>
</evidence>
<dbReference type="PANTHER" id="PTHR13237:SF8">
    <property type="entry name" value="SOMETHING ABOUT SILENCING PROTEIN 10"/>
    <property type="match status" value="1"/>
</dbReference>
<dbReference type="GO" id="GO:0032040">
    <property type="term" value="C:small-subunit processome"/>
    <property type="evidence" value="ECO:0007669"/>
    <property type="project" value="TreeGrafter"/>
</dbReference>
<dbReference type="Proteomes" id="UP000694395">
    <property type="component" value="Chromosome 17"/>
</dbReference>
<proteinExistence type="inferred from homology"/>
<reference evidence="3" key="2">
    <citation type="submission" date="2025-08" db="UniProtKB">
        <authorList>
            <consortium name="Ensembl"/>
        </authorList>
    </citation>
    <scope>IDENTIFICATION</scope>
</reference>
<name>A0A8K9WTS9_ONCMY</name>
<accession>A0A8K9WTS9</accession>
<dbReference type="Pfam" id="PF04000">
    <property type="entry name" value="Sas10_Utp3"/>
    <property type="match status" value="1"/>
</dbReference>
<protein>
    <submittedName>
        <fullName evidence="3">Uncharacterized protein</fullName>
    </submittedName>
</protein>
<dbReference type="PANTHER" id="PTHR13237">
    <property type="entry name" value="SOMETHING ABOUT SILENCING PROTEIN 10-RELATED"/>
    <property type="match status" value="1"/>
</dbReference>
<organism evidence="3 4">
    <name type="scientific">Oncorhynchus mykiss</name>
    <name type="common">Rainbow trout</name>
    <name type="synonym">Salmo gairdneri</name>
    <dbReference type="NCBI Taxonomy" id="8022"/>
    <lineage>
        <taxon>Eukaryota</taxon>
        <taxon>Metazoa</taxon>
        <taxon>Chordata</taxon>
        <taxon>Craniata</taxon>
        <taxon>Vertebrata</taxon>
        <taxon>Euteleostomi</taxon>
        <taxon>Actinopterygii</taxon>
        <taxon>Neopterygii</taxon>
        <taxon>Teleostei</taxon>
        <taxon>Protacanthopterygii</taxon>
        <taxon>Salmoniformes</taxon>
        <taxon>Salmonidae</taxon>
        <taxon>Salmoninae</taxon>
        <taxon>Oncorhynchus</taxon>
    </lineage>
</organism>
<dbReference type="InterPro" id="IPR007146">
    <property type="entry name" value="Sas10/Utp3/C1D"/>
</dbReference>
<evidence type="ECO:0000256" key="2">
    <source>
        <dbReference type="ARBA" id="ARBA00010979"/>
    </source>
</evidence>
<sequence>MWCLLSNDMAWGNRKMFSDYTKAVSLKPLNYFVVVEGKSQQEVEAEDEEARNIQRQLAVYLSEEDYDLNLLQFAVENGLIQDLKSKLNDELQALLEMVNDGRIPPGKGANYLKTKQHHCTNISFYLILKAKHIPAHNHPVIERLLIYRNLINDMGEVDAWLAPQLLSAGQNEMAAMKPGSSKQITNNKVRNEYDVHPLGDVCILQDFGNEALYLLQSDELMFTIFVSECSLSEVAN</sequence>